<dbReference type="HOGENOM" id="CLU_2053023_0_0_1"/>
<dbReference type="EnsemblPlants" id="LPERR03G25740.1">
    <property type="protein sequence ID" value="LPERR03G25740.1"/>
    <property type="gene ID" value="LPERR03G25740"/>
</dbReference>
<feature type="compositionally biased region" description="Basic residues" evidence="1">
    <location>
        <begin position="1"/>
        <end position="31"/>
    </location>
</feature>
<evidence type="ECO:0000313" key="2">
    <source>
        <dbReference type="EnsemblPlants" id="LPERR03G25740.1"/>
    </source>
</evidence>
<sequence length="120" mass="13381">MARRARRRPSGGARTFRRGRRWWTRSRRGAPRRAGAEAPRSRRGARARGAPAGGGICCAAWRRTTRGGPATRCAGRGRGTGEGGRRRATGRSRRASRWPARAWMLSVLARASMCRARRIW</sequence>
<feature type="compositionally biased region" description="Low complexity" evidence="1">
    <location>
        <begin position="59"/>
        <end position="74"/>
    </location>
</feature>
<evidence type="ECO:0000256" key="1">
    <source>
        <dbReference type="SAM" id="MobiDB-lite"/>
    </source>
</evidence>
<feature type="region of interest" description="Disordered" evidence="1">
    <location>
        <begin position="1"/>
        <end position="96"/>
    </location>
</feature>
<reference evidence="3" key="2">
    <citation type="submission" date="2013-12" db="EMBL/GenBank/DDBJ databases">
        <authorList>
            <person name="Yu Y."/>
            <person name="Lee S."/>
            <person name="de Baynast K."/>
            <person name="Wissotski M."/>
            <person name="Liu L."/>
            <person name="Talag J."/>
            <person name="Goicoechea J."/>
            <person name="Angelova A."/>
            <person name="Jetty R."/>
            <person name="Kudrna D."/>
            <person name="Golser W."/>
            <person name="Rivera L."/>
            <person name="Zhang J."/>
            <person name="Wing R."/>
        </authorList>
    </citation>
    <scope>NUCLEOTIDE SEQUENCE</scope>
</reference>
<reference evidence="2 3" key="1">
    <citation type="submission" date="2012-08" db="EMBL/GenBank/DDBJ databases">
        <title>Oryza genome evolution.</title>
        <authorList>
            <person name="Wing R.A."/>
        </authorList>
    </citation>
    <scope>NUCLEOTIDE SEQUENCE</scope>
</reference>
<organism evidence="2 3">
    <name type="scientific">Leersia perrieri</name>
    <dbReference type="NCBI Taxonomy" id="77586"/>
    <lineage>
        <taxon>Eukaryota</taxon>
        <taxon>Viridiplantae</taxon>
        <taxon>Streptophyta</taxon>
        <taxon>Embryophyta</taxon>
        <taxon>Tracheophyta</taxon>
        <taxon>Spermatophyta</taxon>
        <taxon>Magnoliopsida</taxon>
        <taxon>Liliopsida</taxon>
        <taxon>Poales</taxon>
        <taxon>Poaceae</taxon>
        <taxon>BOP clade</taxon>
        <taxon>Oryzoideae</taxon>
        <taxon>Oryzeae</taxon>
        <taxon>Oryzinae</taxon>
        <taxon>Leersia</taxon>
    </lineage>
</organism>
<dbReference type="AlphaFoldDB" id="A0A0D9VXX5"/>
<reference evidence="2" key="3">
    <citation type="submission" date="2015-04" db="UniProtKB">
        <authorList>
            <consortium name="EnsemblPlants"/>
        </authorList>
    </citation>
    <scope>IDENTIFICATION</scope>
</reference>
<accession>A0A0D9VXX5</accession>
<keyword evidence="3" id="KW-1185">Reference proteome</keyword>
<feature type="compositionally biased region" description="Basic residues" evidence="1">
    <location>
        <begin position="86"/>
        <end position="96"/>
    </location>
</feature>
<proteinExistence type="predicted"/>
<evidence type="ECO:0000313" key="3">
    <source>
        <dbReference type="Proteomes" id="UP000032180"/>
    </source>
</evidence>
<name>A0A0D9VXX5_9ORYZ</name>
<dbReference type="Proteomes" id="UP000032180">
    <property type="component" value="Chromosome 3"/>
</dbReference>
<dbReference type="Gramene" id="LPERR03G25740.1">
    <property type="protein sequence ID" value="LPERR03G25740.1"/>
    <property type="gene ID" value="LPERR03G25740"/>
</dbReference>
<protein>
    <submittedName>
        <fullName evidence="2">Uncharacterized protein</fullName>
    </submittedName>
</protein>